<organism evidence="1 2">
    <name type="scientific">Carnegiea gigantea</name>
    <dbReference type="NCBI Taxonomy" id="171969"/>
    <lineage>
        <taxon>Eukaryota</taxon>
        <taxon>Viridiplantae</taxon>
        <taxon>Streptophyta</taxon>
        <taxon>Embryophyta</taxon>
        <taxon>Tracheophyta</taxon>
        <taxon>Spermatophyta</taxon>
        <taxon>Magnoliopsida</taxon>
        <taxon>eudicotyledons</taxon>
        <taxon>Gunneridae</taxon>
        <taxon>Pentapetalae</taxon>
        <taxon>Caryophyllales</taxon>
        <taxon>Cactineae</taxon>
        <taxon>Cactaceae</taxon>
        <taxon>Cactoideae</taxon>
        <taxon>Echinocereeae</taxon>
        <taxon>Carnegiea</taxon>
    </lineage>
</organism>
<name>A0A9Q1QF89_9CARY</name>
<dbReference type="EMBL" id="JAKOGI010000255">
    <property type="protein sequence ID" value="KAJ8438390.1"/>
    <property type="molecule type" value="Genomic_DNA"/>
</dbReference>
<accession>A0A9Q1QF89</accession>
<dbReference type="AlphaFoldDB" id="A0A9Q1QF89"/>
<evidence type="ECO:0000313" key="2">
    <source>
        <dbReference type="Proteomes" id="UP001153076"/>
    </source>
</evidence>
<sequence>MASMYVGGFGNWARVTDDLVATDQSWTTFETWTMILGNYLLRKYELAVAKQAAEDYELPKFAQAIFYPMLLNEAERLGVLPSPSSVGVPLSRGCSCIHPSGGSGITREEGKQRTLNTPISPFIIAFPPLYGTREMTDYVREYFIWRWRRATSPPRPLPEDYHVLYPHFSLPEAEGAAADFELPEMVQTTFYATLLNEAVELDVMHGFIPEA</sequence>
<comment type="caution">
    <text evidence="1">The sequence shown here is derived from an EMBL/GenBank/DDBJ whole genome shotgun (WGS) entry which is preliminary data.</text>
</comment>
<dbReference type="Proteomes" id="UP001153076">
    <property type="component" value="Unassembled WGS sequence"/>
</dbReference>
<reference evidence="1" key="1">
    <citation type="submission" date="2022-04" db="EMBL/GenBank/DDBJ databases">
        <title>Carnegiea gigantea Genome sequencing and assembly v2.</title>
        <authorList>
            <person name="Copetti D."/>
            <person name="Sanderson M.J."/>
            <person name="Burquez A."/>
            <person name="Wojciechowski M.F."/>
        </authorList>
    </citation>
    <scope>NUCLEOTIDE SEQUENCE</scope>
    <source>
        <strain evidence="1">SGP5-SGP5p</strain>
        <tissue evidence="1">Aerial part</tissue>
    </source>
</reference>
<keyword evidence="2" id="KW-1185">Reference proteome</keyword>
<evidence type="ECO:0000313" key="1">
    <source>
        <dbReference type="EMBL" id="KAJ8438390.1"/>
    </source>
</evidence>
<proteinExistence type="predicted"/>
<protein>
    <submittedName>
        <fullName evidence="1">Uncharacterized protein</fullName>
    </submittedName>
</protein>
<gene>
    <name evidence="1" type="ORF">Cgig2_006308</name>
</gene>